<dbReference type="SUPFAM" id="SSF54909">
    <property type="entry name" value="Dimeric alpha+beta barrel"/>
    <property type="match status" value="2"/>
</dbReference>
<dbReference type="InterPro" id="IPR051557">
    <property type="entry name" value="NipSnap_domain"/>
</dbReference>
<dbReference type="FunFam" id="3.30.70.100:FF:000003">
    <property type="entry name" value="Protein NipSnap homolog 2"/>
    <property type="match status" value="1"/>
</dbReference>
<dbReference type="Proteomes" id="UP000005226">
    <property type="component" value="Chromosome 21"/>
</dbReference>
<evidence type="ECO:0000256" key="1">
    <source>
        <dbReference type="ARBA" id="ARBA00004305"/>
    </source>
</evidence>
<comment type="similarity">
    <text evidence="2">Belongs to the NipSnap family.</text>
</comment>
<keyword evidence="7" id="KW-0812">Transmembrane</keyword>
<dbReference type="InterPro" id="IPR011008">
    <property type="entry name" value="Dimeric_a/b-barrel"/>
</dbReference>
<gene>
    <name evidence="9" type="primary">nipsnap1</name>
</gene>
<keyword evidence="7" id="KW-0472">Membrane</keyword>
<reference evidence="9 10" key="1">
    <citation type="journal article" date="2011" name="Genome Biol. Evol.">
        <title>Integration of the genetic map and genome assembly of fugu facilitates insights into distinct features of genome evolution in teleosts and mammals.</title>
        <authorList>
            <person name="Kai W."/>
            <person name="Kikuchi K."/>
            <person name="Tohari S."/>
            <person name="Chew A.K."/>
            <person name="Tay A."/>
            <person name="Fujiwara A."/>
            <person name="Hosoya S."/>
            <person name="Suetake H."/>
            <person name="Naruse K."/>
            <person name="Brenner S."/>
            <person name="Suzuki Y."/>
            <person name="Venkatesh B."/>
        </authorList>
    </citation>
    <scope>NUCLEOTIDE SEQUENCE [LARGE SCALE GENOMIC DNA]</scope>
</reference>
<reference evidence="9" key="2">
    <citation type="submission" date="2025-08" db="UniProtKB">
        <authorList>
            <consortium name="Ensembl"/>
        </authorList>
    </citation>
    <scope>IDENTIFICATION</scope>
</reference>
<comment type="subcellular location">
    <subcellularLocation>
        <location evidence="1">Mitochondrion matrix</location>
    </subcellularLocation>
</comment>
<keyword evidence="4" id="KW-0072">Autophagy</keyword>
<dbReference type="Ensembl" id="ENSTRUT00000064384.1">
    <property type="protein sequence ID" value="ENSTRUP00000059306.1"/>
    <property type="gene ID" value="ENSTRUG00000016392.3"/>
</dbReference>
<keyword evidence="5" id="KW-0496">Mitochondrion</keyword>
<organism evidence="9 10">
    <name type="scientific">Takifugu rubripes</name>
    <name type="common">Japanese pufferfish</name>
    <name type="synonym">Fugu rubripes</name>
    <dbReference type="NCBI Taxonomy" id="31033"/>
    <lineage>
        <taxon>Eukaryota</taxon>
        <taxon>Metazoa</taxon>
        <taxon>Chordata</taxon>
        <taxon>Craniata</taxon>
        <taxon>Vertebrata</taxon>
        <taxon>Euteleostomi</taxon>
        <taxon>Actinopterygii</taxon>
        <taxon>Neopterygii</taxon>
        <taxon>Teleostei</taxon>
        <taxon>Neoteleostei</taxon>
        <taxon>Acanthomorphata</taxon>
        <taxon>Eupercaria</taxon>
        <taxon>Tetraodontiformes</taxon>
        <taxon>Tetradontoidea</taxon>
        <taxon>Tetraodontidae</taxon>
        <taxon>Takifugu</taxon>
    </lineage>
</organism>
<keyword evidence="10" id="KW-1185">Reference proteome</keyword>
<dbReference type="Gene3D" id="3.30.70.100">
    <property type="match status" value="2"/>
</dbReference>
<evidence type="ECO:0000313" key="9">
    <source>
        <dbReference type="Ensembl" id="ENSTRUP00000059306.1"/>
    </source>
</evidence>
<evidence type="ECO:0000256" key="3">
    <source>
        <dbReference type="ARBA" id="ARBA00022946"/>
    </source>
</evidence>
<feature type="transmembrane region" description="Helical" evidence="7">
    <location>
        <begin position="35"/>
        <end position="58"/>
    </location>
</feature>
<feature type="domain" description="NIPSNAP" evidence="8">
    <location>
        <begin position="214"/>
        <end position="292"/>
    </location>
</feature>
<dbReference type="FunFam" id="3.30.70.100:FF:000007">
    <property type="entry name" value="protein NipSnap homolog 2"/>
    <property type="match status" value="1"/>
</dbReference>
<sequence length="344" mass="40753">MQFYTANKWTISSKFFLRSCFFHFLKAGRELVFRIHMLFGTCWIAVRGLSVIYIPVIIHSMDVTKISNDDRQRLSLSGDKVHARKDAHSNLLSKKETSSLYKIQFHNVKPDCLEAYENLEAEVQNKLHQDKDYPCEVVGSWTTWYGEQDQAVHLWRYRGGYPALTDCLVKLKNNKEYMEFRKERAKMLISRRNQLLLEFSFWNEPLPRPGPNIYELRSYHLKPGTMIEWGNHWARAIRHRQENNEAVGGFFSQIGHLYVVYHLWAYESLQSREETRNTAWLKEGWDVNVYNTGITHANPPVVFKTNRLHHHGFRRVVGVELHTSYLKCYSSHRLPSRLHFPRCY</sequence>
<dbReference type="GO" id="GO:0000423">
    <property type="term" value="P:mitophagy"/>
    <property type="evidence" value="ECO:0007669"/>
    <property type="project" value="Ensembl"/>
</dbReference>
<dbReference type="PANTHER" id="PTHR21017:SF11">
    <property type="entry name" value="PROTEIN NIPSNAP HOMOLOG 1"/>
    <property type="match status" value="1"/>
</dbReference>
<evidence type="ECO:0000313" key="10">
    <source>
        <dbReference type="Proteomes" id="UP000005226"/>
    </source>
</evidence>
<dbReference type="GeneTree" id="ENSGT00950000183018"/>
<evidence type="ECO:0000256" key="2">
    <source>
        <dbReference type="ARBA" id="ARBA00005291"/>
    </source>
</evidence>
<dbReference type="GO" id="GO:0005759">
    <property type="term" value="C:mitochondrial matrix"/>
    <property type="evidence" value="ECO:0007669"/>
    <property type="project" value="UniProtKB-SubCell"/>
</dbReference>
<proteinExistence type="inferred from homology"/>
<name>A0A674ME33_TAKRU</name>
<keyword evidence="3" id="KW-0809">Transit peptide</keyword>
<evidence type="ECO:0000256" key="6">
    <source>
        <dbReference type="ARBA" id="ARBA00056412"/>
    </source>
</evidence>
<reference evidence="9" key="3">
    <citation type="submission" date="2025-09" db="UniProtKB">
        <authorList>
            <consortium name="Ensembl"/>
        </authorList>
    </citation>
    <scope>IDENTIFICATION</scope>
</reference>
<evidence type="ECO:0000256" key="7">
    <source>
        <dbReference type="SAM" id="Phobius"/>
    </source>
</evidence>
<dbReference type="InParanoid" id="A0A674ME33"/>
<comment type="function">
    <text evidence="6">Protein involved in mitophagy. Accumulates on the mitochondria surface in response to mitochondrial depolarization and acts as a 'eat me' signal by recruiting proteins involved in selective autophagy.</text>
</comment>
<evidence type="ECO:0000256" key="5">
    <source>
        <dbReference type="ARBA" id="ARBA00023128"/>
    </source>
</evidence>
<evidence type="ECO:0000259" key="8">
    <source>
        <dbReference type="Pfam" id="PF07978"/>
    </source>
</evidence>
<dbReference type="AlphaFoldDB" id="A0A674ME33"/>
<keyword evidence="7" id="KW-1133">Transmembrane helix</keyword>
<dbReference type="PANTHER" id="PTHR21017">
    <property type="entry name" value="NIPSNAP-RELATED"/>
    <property type="match status" value="1"/>
</dbReference>
<dbReference type="InterPro" id="IPR012577">
    <property type="entry name" value="NIPSNAP"/>
</dbReference>
<accession>A0A674ME33</accession>
<protein>
    <submittedName>
        <fullName evidence="9">Nipsnap homolog 1 (C. elegans)</fullName>
    </submittedName>
</protein>
<dbReference type="Pfam" id="PF07978">
    <property type="entry name" value="NIPSNAP"/>
    <property type="match status" value="1"/>
</dbReference>
<evidence type="ECO:0000256" key="4">
    <source>
        <dbReference type="ARBA" id="ARBA00023006"/>
    </source>
</evidence>